<feature type="region of interest" description="Disordered" evidence="1">
    <location>
        <begin position="214"/>
        <end position="233"/>
    </location>
</feature>
<sequence length="422" mass="43140">MTSFLGKLIVLAATTAGLTRLSRLLRGDSGRAGPTGPRDDKTSQPAETPASARADAAEAVDDAAAGPAPAAPKTDAQGVADQDVPSSSNAGGAGSSDAEVVAKPDAAPKSAAPLPAEDPLAAKHRAAPFDRNFRSVDYTRLSQDRATIAQDRARQRRMHSTWSPPPPDQRRPAEPSQSGVFSNFGGSVIAAEVIRGGEAGRVPDPMPQLPGERIAFSGPHPDAPTPDLADREGIPADPLAVKHRSERFDQDFRTVDYANLDGGEATPGMVEDGSAVPPALTRVTADDGTYVAAFRTAGGPASLRGAPASADMEPDPDADSSTGGGGKDAGVEAAPDVGAVDGSVTDAGAGAHAPDDLTQIKGIGPTVERLLFEQGIFRYDQIAALGESEIAAIEAAIGFSGRIGREAWVEQARALSQGRAAG</sequence>
<comment type="caution">
    <text evidence="2">The sequence shown here is derived from an EMBL/GenBank/DDBJ whole genome shotgun (WGS) entry which is preliminary data.</text>
</comment>
<evidence type="ECO:0000313" key="3">
    <source>
        <dbReference type="Proteomes" id="UP000000321"/>
    </source>
</evidence>
<keyword evidence="3" id="KW-1185">Reference proteome</keyword>
<organism evidence="2 3">
    <name type="scientific">Aurantimonas manganoxydans (strain ATCC BAA-1229 / DSM 21871 / SI85-9A1)</name>
    <dbReference type="NCBI Taxonomy" id="287752"/>
    <lineage>
        <taxon>Bacteria</taxon>
        <taxon>Pseudomonadati</taxon>
        <taxon>Pseudomonadota</taxon>
        <taxon>Alphaproteobacteria</taxon>
        <taxon>Hyphomicrobiales</taxon>
        <taxon>Aurantimonadaceae</taxon>
        <taxon>Aurantimonas</taxon>
    </lineage>
</organism>
<dbReference type="Proteomes" id="UP000000321">
    <property type="component" value="Unassembled WGS sequence"/>
</dbReference>
<feature type="compositionally biased region" description="Low complexity" evidence="1">
    <location>
        <begin position="45"/>
        <end position="54"/>
    </location>
</feature>
<dbReference type="Gene3D" id="1.10.150.20">
    <property type="entry name" value="5' to 3' exonuclease, C-terminal subdomain"/>
    <property type="match status" value="1"/>
</dbReference>
<gene>
    <name evidence="2" type="ORF">SI859A1_01081</name>
</gene>
<evidence type="ECO:0000313" key="2">
    <source>
        <dbReference type="EMBL" id="EAS48597.1"/>
    </source>
</evidence>
<dbReference type="BioCyc" id="AURANTIMONAS:SI859A1_01081-MONOMER"/>
<dbReference type="HOGENOM" id="CLU_650226_0_0_5"/>
<feature type="compositionally biased region" description="Low complexity" evidence="1">
    <location>
        <begin position="62"/>
        <end position="76"/>
    </location>
</feature>
<name>Q1YEJ4_AURMS</name>
<proteinExistence type="predicted"/>
<dbReference type="RefSeq" id="WP_009208943.1">
    <property type="nucleotide sequence ID" value="NZ_BBWP01000022.1"/>
</dbReference>
<dbReference type="OrthoDB" id="9807941at2"/>
<evidence type="ECO:0000256" key="1">
    <source>
        <dbReference type="SAM" id="MobiDB-lite"/>
    </source>
</evidence>
<feature type="region of interest" description="Disordered" evidence="1">
    <location>
        <begin position="301"/>
        <end position="351"/>
    </location>
</feature>
<dbReference type="AlphaFoldDB" id="Q1YEJ4"/>
<feature type="compositionally biased region" description="Low complexity" evidence="1">
    <location>
        <begin position="86"/>
        <end position="119"/>
    </location>
</feature>
<reference evidence="2 3" key="1">
    <citation type="journal article" date="2008" name="Appl. Environ. Microbiol.">
        <title>Genomic insights into Mn(II) oxidation by the marine alphaproteobacterium Aurantimonas sp. strain SI85-9A1.</title>
        <authorList>
            <person name="Dick G.J."/>
            <person name="Podell S."/>
            <person name="Johnson H.A."/>
            <person name="Rivera-Espinoza Y."/>
            <person name="Bernier-Latmani R."/>
            <person name="McCarthy J.K."/>
            <person name="Torpey J.W."/>
            <person name="Clement B.G."/>
            <person name="Gaasterland T."/>
            <person name="Tebo B.M."/>
        </authorList>
    </citation>
    <scope>NUCLEOTIDE SEQUENCE [LARGE SCALE GENOMIC DNA]</scope>
    <source>
        <strain evidence="2 3">SI85-9A1</strain>
    </source>
</reference>
<dbReference type="EMBL" id="AAPJ01000008">
    <property type="protein sequence ID" value="EAS48597.1"/>
    <property type="molecule type" value="Genomic_DNA"/>
</dbReference>
<accession>Q1YEJ4</accession>
<protein>
    <submittedName>
        <fullName evidence="2">Uncharacterized protein</fullName>
    </submittedName>
</protein>
<feature type="region of interest" description="Disordered" evidence="1">
    <location>
        <begin position="25"/>
        <end position="182"/>
    </location>
</feature>